<dbReference type="AlphaFoldDB" id="A0A6J6BEQ5"/>
<sequence>MNRVPRILVIQHNLDDHLNELAVPLMKAGIDIVPWDVENAPAPTEPLENFDGIISLGAIAGVLEEANHAWMPVERKMFEQALELELPLLGICFGSQLLASAAGAQVFKVDTPEVGWTKVDMLPNAENDPVMAAIGSNPDVFHFHYDSFDLPEGAELFGITGDIKQAFKVGPKAWAVQFHIEVGPAAMLSWFATYGREFEKLAGGVEHQKALTVANWDAYRQRSIAVGEAFAAEVLAQAAR</sequence>
<accession>A0A6J6BEQ5</accession>
<dbReference type="InterPro" id="IPR044992">
    <property type="entry name" value="ChyE-like"/>
</dbReference>
<feature type="domain" description="Glutamine amidotransferase" evidence="1">
    <location>
        <begin position="28"/>
        <end position="184"/>
    </location>
</feature>
<dbReference type="PANTHER" id="PTHR42695:SF5">
    <property type="entry name" value="GLUTAMINE AMIDOTRANSFERASE YLR126C-RELATED"/>
    <property type="match status" value="1"/>
</dbReference>
<protein>
    <submittedName>
        <fullName evidence="2">Unannotated protein</fullName>
    </submittedName>
</protein>
<proteinExistence type="predicted"/>
<evidence type="ECO:0000259" key="1">
    <source>
        <dbReference type="Pfam" id="PF00117"/>
    </source>
</evidence>
<organism evidence="2">
    <name type="scientific">freshwater metagenome</name>
    <dbReference type="NCBI Taxonomy" id="449393"/>
    <lineage>
        <taxon>unclassified sequences</taxon>
        <taxon>metagenomes</taxon>
        <taxon>ecological metagenomes</taxon>
    </lineage>
</organism>
<gene>
    <name evidence="2" type="ORF">UFOPK1410_00498</name>
</gene>
<dbReference type="EMBL" id="CAEZSH010000046">
    <property type="protein sequence ID" value="CAB4536708.1"/>
    <property type="molecule type" value="Genomic_DNA"/>
</dbReference>
<dbReference type="InterPro" id="IPR017926">
    <property type="entry name" value="GATASE"/>
</dbReference>
<dbReference type="PROSITE" id="PS51273">
    <property type="entry name" value="GATASE_TYPE_1"/>
    <property type="match status" value="1"/>
</dbReference>
<reference evidence="2" key="1">
    <citation type="submission" date="2020-05" db="EMBL/GenBank/DDBJ databases">
        <authorList>
            <person name="Chiriac C."/>
            <person name="Salcher M."/>
            <person name="Ghai R."/>
            <person name="Kavagutti S V."/>
        </authorList>
    </citation>
    <scope>NUCLEOTIDE SEQUENCE</scope>
</reference>
<dbReference type="InterPro" id="IPR029062">
    <property type="entry name" value="Class_I_gatase-like"/>
</dbReference>
<dbReference type="PANTHER" id="PTHR42695">
    <property type="entry name" value="GLUTAMINE AMIDOTRANSFERASE YLR126C-RELATED"/>
    <property type="match status" value="1"/>
</dbReference>
<dbReference type="GO" id="GO:0005829">
    <property type="term" value="C:cytosol"/>
    <property type="evidence" value="ECO:0007669"/>
    <property type="project" value="TreeGrafter"/>
</dbReference>
<dbReference type="CDD" id="cd01741">
    <property type="entry name" value="GATase1_1"/>
    <property type="match status" value="1"/>
</dbReference>
<name>A0A6J6BEQ5_9ZZZZ</name>
<evidence type="ECO:0000313" key="2">
    <source>
        <dbReference type="EMBL" id="CAB4536708.1"/>
    </source>
</evidence>
<dbReference type="Gene3D" id="3.40.50.880">
    <property type="match status" value="1"/>
</dbReference>
<dbReference type="Pfam" id="PF00117">
    <property type="entry name" value="GATase"/>
    <property type="match status" value="1"/>
</dbReference>
<dbReference type="SUPFAM" id="SSF52317">
    <property type="entry name" value="Class I glutamine amidotransferase-like"/>
    <property type="match status" value="1"/>
</dbReference>